<reference evidence="6" key="2">
    <citation type="submission" date="2021-04" db="EMBL/GenBank/DDBJ databases">
        <authorList>
            <person name="Gilroy R."/>
        </authorList>
    </citation>
    <scope>NUCLEOTIDE SEQUENCE</scope>
    <source>
        <strain evidence="6">ChiHjej9B8-1298</strain>
    </source>
</reference>
<dbReference type="Proteomes" id="UP000824028">
    <property type="component" value="Unassembled WGS sequence"/>
</dbReference>
<dbReference type="PROSITE" id="PS51900">
    <property type="entry name" value="CB"/>
    <property type="match status" value="1"/>
</dbReference>
<dbReference type="AlphaFoldDB" id="A0A9D2E8R1"/>
<protein>
    <submittedName>
        <fullName evidence="6">Site-specific integrase</fullName>
    </submittedName>
</protein>
<dbReference type="GO" id="GO:0003677">
    <property type="term" value="F:DNA binding"/>
    <property type="evidence" value="ECO:0007669"/>
    <property type="project" value="UniProtKB-UniRule"/>
</dbReference>
<dbReference type="InterPro" id="IPR013762">
    <property type="entry name" value="Integrase-like_cat_sf"/>
</dbReference>
<evidence type="ECO:0000256" key="3">
    <source>
        <dbReference type="ARBA" id="ARBA00023172"/>
    </source>
</evidence>
<sequence>MATIKVKFRPSSKAGREGRLYLQVIHHRMVRQVKTDCLLFPHEWDSKLAKIISAHVDEKRRAYLFSIERELEGDLLKLKRIITRFESQGHPFSVYDILETYQSPWEARGFFGFSDHLIQTMREAGKQRTAETYEAAMKSFRKFYTKRYDIPFEQMDAELMMCYEQYLKVKGLAANTISFYMRNLRAIYNRAVVKELTPPNNPFKYVYTGVDKTRKRAITLRKIQEIKKLDLSEEESMEYARDLFLFSFYTRGMSFVDMAFLKKADLQNGILTYRRHKTGQLLSIKWEMPMQDIVDKYGIPGSPYLLPVIKATGQDEWKQYKSAAHLVNRKLKQVGALLDLPVALTLYVARHAWASIARNLNVALSVISEAMGHDSENTTRIYLASLDTSTVDRANQLILQSL</sequence>
<evidence type="ECO:0000256" key="2">
    <source>
        <dbReference type="ARBA" id="ARBA00023125"/>
    </source>
</evidence>
<keyword evidence="3" id="KW-0233">DNA recombination</keyword>
<dbReference type="InterPro" id="IPR011010">
    <property type="entry name" value="DNA_brk_join_enz"/>
</dbReference>
<dbReference type="PANTHER" id="PTHR30349:SF64">
    <property type="entry name" value="PROPHAGE INTEGRASE INTD-RELATED"/>
    <property type="match status" value="1"/>
</dbReference>
<reference evidence="6" key="1">
    <citation type="journal article" date="2021" name="PeerJ">
        <title>Extensive microbial diversity within the chicken gut microbiome revealed by metagenomics and culture.</title>
        <authorList>
            <person name="Gilroy R."/>
            <person name="Ravi A."/>
            <person name="Getino M."/>
            <person name="Pursley I."/>
            <person name="Horton D.L."/>
            <person name="Alikhan N.F."/>
            <person name="Baker D."/>
            <person name="Gharbi K."/>
            <person name="Hall N."/>
            <person name="Watson M."/>
            <person name="Adriaenssens E.M."/>
            <person name="Foster-Nyarko E."/>
            <person name="Jarju S."/>
            <person name="Secka A."/>
            <person name="Antonio M."/>
            <person name="Oren A."/>
            <person name="Chaudhuri R.R."/>
            <person name="La Ragione R."/>
            <person name="Hildebrand F."/>
            <person name="Pallen M.J."/>
        </authorList>
    </citation>
    <scope>NUCLEOTIDE SEQUENCE</scope>
    <source>
        <strain evidence="6">ChiHjej9B8-1298</strain>
    </source>
</reference>
<evidence type="ECO:0000256" key="4">
    <source>
        <dbReference type="PROSITE-ProRule" id="PRU01248"/>
    </source>
</evidence>
<dbReference type="Gene3D" id="1.10.443.10">
    <property type="entry name" value="Intergrase catalytic core"/>
    <property type="match status" value="1"/>
</dbReference>
<dbReference type="InterPro" id="IPR044068">
    <property type="entry name" value="CB"/>
</dbReference>
<dbReference type="Gene3D" id="1.10.150.130">
    <property type="match status" value="1"/>
</dbReference>
<feature type="domain" description="Core-binding (CB)" evidence="5">
    <location>
        <begin position="119"/>
        <end position="192"/>
    </location>
</feature>
<proteinExistence type="predicted"/>
<dbReference type="PANTHER" id="PTHR30349">
    <property type="entry name" value="PHAGE INTEGRASE-RELATED"/>
    <property type="match status" value="1"/>
</dbReference>
<dbReference type="EMBL" id="DXBX01000032">
    <property type="protein sequence ID" value="HIZ32831.1"/>
    <property type="molecule type" value="Genomic_DNA"/>
</dbReference>
<keyword evidence="2 4" id="KW-0238">DNA-binding</keyword>
<evidence type="ECO:0000256" key="1">
    <source>
        <dbReference type="ARBA" id="ARBA00022908"/>
    </source>
</evidence>
<organism evidence="6 7">
    <name type="scientific">Candidatus Bacteroides merdigallinarum</name>
    <dbReference type="NCBI Taxonomy" id="2838473"/>
    <lineage>
        <taxon>Bacteria</taxon>
        <taxon>Pseudomonadati</taxon>
        <taxon>Bacteroidota</taxon>
        <taxon>Bacteroidia</taxon>
        <taxon>Bacteroidales</taxon>
        <taxon>Bacteroidaceae</taxon>
        <taxon>Bacteroides</taxon>
    </lineage>
</organism>
<dbReference type="InterPro" id="IPR050090">
    <property type="entry name" value="Tyrosine_recombinase_XerCD"/>
</dbReference>
<dbReference type="SUPFAM" id="SSF56349">
    <property type="entry name" value="DNA breaking-rejoining enzymes"/>
    <property type="match status" value="1"/>
</dbReference>
<dbReference type="InterPro" id="IPR025269">
    <property type="entry name" value="SAM-like_dom"/>
</dbReference>
<accession>A0A9D2E8R1</accession>
<dbReference type="GO" id="GO:0015074">
    <property type="term" value="P:DNA integration"/>
    <property type="evidence" value="ECO:0007669"/>
    <property type="project" value="UniProtKB-KW"/>
</dbReference>
<evidence type="ECO:0000313" key="7">
    <source>
        <dbReference type="Proteomes" id="UP000824028"/>
    </source>
</evidence>
<dbReference type="Pfam" id="PF13102">
    <property type="entry name" value="Phage_int_SAM_5"/>
    <property type="match status" value="1"/>
</dbReference>
<dbReference type="InterPro" id="IPR010998">
    <property type="entry name" value="Integrase_recombinase_N"/>
</dbReference>
<comment type="caution">
    <text evidence="6">The sequence shown here is derived from an EMBL/GenBank/DDBJ whole genome shotgun (WGS) entry which is preliminary data.</text>
</comment>
<dbReference type="GO" id="GO:0006310">
    <property type="term" value="P:DNA recombination"/>
    <property type="evidence" value="ECO:0007669"/>
    <property type="project" value="UniProtKB-KW"/>
</dbReference>
<evidence type="ECO:0000259" key="5">
    <source>
        <dbReference type="PROSITE" id="PS51900"/>
    </source>
</evidence>
<name>A0A9D2E8R1_9BACE</name>
<gene>
    <name evidence="6" type="ORF">H9814_04695</name>
</gene>
<keyword evidence="1" id="KW-0229">DNA integration</keyword>
<evidence type="ECO:0000313" key="6">
    <source>
        <dbReference type="EMBL" id="HIZ32831.1"/>
    </source>
</evidence>